<dbReference type="Proteomes" id="UP000198287">
    <property type="component" value="Unassembled WGS sequence"/>
</dbReference>
<comment type="caution">
    <text evidence="3">The sequence shown here is derived from an EMBL/GenBank/DDBJ whole genome shotgun (WGS) entry which is preliminary data.</text>
</comment>
<evidence type="ECO:0000313" key="4">
    <source>
        <dbReference type="Proteomes" id="UP000198287"/>
    </source>
</evidence>
<dbReference type="OMA" id="ESSICAK"/>
<feature type="compositionally biased region" description="Gly residues" evidence="1">
    <location>
        <begin position="200"/>
        <end position="212"/>
    </location>
</feature>
<dbReference type="AlphaFoldDB" id="A0A226E1H8"/>
<sequence>MRLIISLVFLFATTNCFAQEQEFINVVKDLLQGDELKTFQNAYASLPLELRDKLTKDLLSNPGKLGKDIMSMMGPQVQNLLNSFGGFGNKNARREAPESNEVEVDEMNMDYSKHGQQQNQKQKNSAPAGGLDFGPLGSMLGNLVSSNPQMLMTMVQGFMSGNGGGQGFSFESITSMMTQNFDFDTLMSMAQMFTGSAPSSGGGSGNIRGEGGNQAAKPGKGIAEMLQLQQITQMWTDFAKSPVGQKVNRVLPRLLKAESLPDALRIVEKETAFRFDQVLRQFNDPTVRKIFVAQLVRPIGQFVKGFKVPADFKKVAARADEVFSKMEFASTVKEYADPITQYIRETFKITKESLLDLSQEDIERIASDILNKEVLLPLTYVYDAYNKARESSICAKFIFCQLNRNFYNENFIRRHVIKTASIISAFQASEIMKKDAFSGLYESIHTGADGFDCTTGQSNFCLEMMHTTAHNEL</sequence>
<feature type="signal peptide" evidence="2">
    <location>
        <begin position="1"/>
        <end position="18"/>
    </location>
</feature>
<feature type="region of interest" description="Disordered" evidence="1">
    <location>
        <begin position="112"/>
        <end position="131"/>
    </location>
</feature>
<keyword evidence="4" id="KW-1185">Reference proteome</keyword>
<protein>
    <submittedName>
        <fullName evidence="3">Uncharacterized protein</fullName>
    </submittedName>
</protein>
<feature type="region of interest" description="Disordered" evidence="1">
    <location>
        <begin position="194"/>
        <end position="218"/>
    </location>
</feature>
<dbReference type="EMBL" id="LNIX01000008">
    <property type="protein sequence ID" value="OXA51138.1"/>
    <property type="molecule type" value="Genomic_DNA"/>
</dbReference>
<evidence type="ECO:0000313" key="3">
    <source>
        <dbReference type="EMBL" id="OXA51138.1"/>
    </source>
</evidence>
<evidence type="ECO:0000256" key="2">
    <source>
        <dbReference type="SAM" id="SignalP"/>
    </source>
</evidence>
<keyword evidence="2" id="KW-0732">Signal</keyword>
<gene>
    <name evidence="3" type="ORF">Fcan01_14551</name>
</gene>
<evidence type="ECO:0000256" key="1">
    <source>
        <dbReference type="SAM" id="MobiDB-lite"/>
    </source>
</evidence>
<name>A0A226E1H8_FOLCA</name>
<feature type="chain" id="PRO_5013325152" evidence="2">
    <location>
        <begin position="19"/>
        <end position="473"/>
    </location>
</feature>
<reference evidence="3 4" key="1">
    <citation type="submission" date="2015-12" db="EMBL/GenBank/DDBJ databases">
        <title>The genome of Folsomia candida.</title>
        <authorList>
            <person name="Faddeeva A."/>
            <person name="Derks M.F."/>
            <person name="Anvar Y."/>
            <person name="Smit S."/>
            <person name="Van Straalen N."/>
            <person name="Roelofs D."/>
        </authorList>
    </citation>
    <scope>NUCLEOTIDE SEQUENCE [LARGE SCALE GENOMIC DNA]</scope>
    <source>
        <strain evidence="3 4">VU population</strain>
        <tissue evidence="3">Whole body</tissue>
    </source>
</reference>
<accession>A0A226E1H8</accession>
<organism evidence="3 4">
    <name type="scientific">Folsomia candida</name>
    <name type="common">Springtail</name>
    <dbReference type="NCBI Taxonomy" id="158441"/>
    <lineage>
        <taxon>Eukaryota</taxon>
        <taxon>Metazoa</taxon>
        <taxon>Ecdysozoa</taxon>
        <taxon>Arthropoda</taxon>
        <taxon>Hexapoda</taxon>
        <taxon>Collembola</taxon>
        <taxon>Entomobryomorpha</taxon>
        <taxon>Isotomoidea</taxon>
        <taxon>Isotomidae</taxon>
        <taxon>Proisotominae</taxon>
        <taxon>Folsomia</taxon>
    </lineage>
</organism>
<dbReference type="OrthoDB" id="6339459at2759"/>
<proteinExistence type="predicted"/>